<dbReference type="EMBL" id="QXTG01000001">
    <property type="protein sequence ID" value="RIX30590.1"/>
    <property type="molecule type" value="Genomic_DNA"/>
</dbReference>
<feature type="signal peptide" evidence="10">
    <location>
        <begin position="1"/>
        <end position="30"/>
    </location>
</feature>
<dbReference type="RefSeq" id="WP_119480952.1">
    <property type="nucleotide sequence ID" value="NZ_QXTG01000001.1"/>
</dbReference>
<dbReference type="PANTHER" id="PTHR34820">
    <property type="entry name" value="INNER MEMBRANE PROTEIN YEBZ"/>
    <property type="match status" value="1"/>
</dbReference>
<keyword evidence="14" id="KW-1185">Reference proteome</keyword>
<evidence type="ECO:0000256" key="10">
    <source>
        <dbReference type="SAM" id="SignalP"/>
    </source>
</evidence>
<dbReference type="Proteomes" id="UP000265742">
    <property type="component" value="Unassembled WGS sequence"/>
</dbReference>
<dbReference type="InterPro" id="IPR014756">
    <property type="entry name" value="Ig_E-set"/>
</dbReference>
<dbReference type="GO" id="GO:0005507">
    <property type="term" value="F:copper ion binding"/>
    <property type="evidence" value="ECO:0007669"/>
    <property type="project" value="InterPro"/>
</dbReference>
<comment type="caution">
    <text evidence="13">The sequence shown here is derived from an EMBL/GenBank/DDBJ whole genome shotgun (WGS) entry which is preliminary data.</text>
</comment>
<feature type="transmembrane region" description="Helical" evidence="9">
    <location>
        <begin position="397"/>
        <end position="414"/>
    </location>
</feature>
<name>A0A3A1U2R9_9MICO</name>
<evidence type="ECO:0000256" key="1">
    <source>
        <dbReference type="ARBA" id="ARBA00004651"/>
    </source>
</evidence>
<evidence type="ECO:0000256" key="2">
    <source>
        <dbReference type="ARBA" id="ARBA00022475"/>
    </source>
</evidence>
<feature type="transmembrane region" description="Helical" evidence="9">
    <location>
        <begin position="254"/>
        <end position="272"/>
    </location>
</feature>
<dbReference type="InterPro" id="IPR007348">
    <property type="entry name" value="CopC_dom"/>
</dbReference>
<keyword evidence="3 9" id="KW-0812">Transmembrane</keyword>
<accession>A0A3A1U2R9</accession>
<dbReference type="GO" id="GO:0042597">
    <property type="term" value="C:periplasmic space"/>
    <property type="evidence" value="ECO:0007669"/>
    <property type="project" value="InterPro"/>
</dbReference>
<dbReference type="GO" id="GO:0005886">
    <property type="term" value="C:plasma membrane"/>
    <property type="evidence" value="ECO:0007669"/>
    <property type="project" value="UniProtKB-SubCell"/>
</dbReference>
<protein>
    <recommendedName>
        <fullName evidence="15">Copper resistance protein CopC</fullName>
    </recommendedName>
</protein>
<dbReference type="AlphaFoldDB" id="A0A3A1U2R9"/>
<evidence type="ECO:0000256" key="5">
    <source>
        <dbReference type="ARBA" id="ARBA00022729"/>
    </source>
</evidence>
<feature type="transmembrane region" description="Helical" evidence="9">
    <location>
        <begin position="144"/>
        <end position="170"/>
    </location>
</feature>
<gene>
    <name evidence="13" type="ORF">D1781_04005</name>
</gene>
<evidence type="ECO:0000256" key="8">
    <source>
        <dbReference type="ARBA" id="ARBA00023136"/>
    </source>
</evidence>
<reference evidence="14" key="1">
    <citation type="submission" date="2018-09" db="EMBL/GenBank/DDBJ databases">
        <authorList>
            <person name="Kim I."/>
        </authorList>
    </citation>
    <scope>NUCLEOTIDE SEQUENCE [LARGE SCALE GENOMIC DNA]</scope>
    <source>
        <strain evidence="14">DD4a</strain>
    </source>
</reference>
<feature type="transmembrane region" description="Helical" evidence="9">
    <location>
        <begin position="182"/>
        <end position="200"/>
    </location>
</feature>
<dbReference type="Pfam" id="PF05425">
    <property type="entry name" value="CopD"/>
    <property type="match status" value="1"/>
</dbReference>
<dbReference type="SUPFAM" id="SSF81296">
    <property type="entry name" value="E set domains"/>
    <property type="match status" value="1"/>
</dbReference>
<dbReference type="InterPro" id="IPR032694">
    <property type="entry name" value="CopC/D"/>
</dbReference>
<dbReference type="Pfam" id="PF04234">
    <property type="entry name" value="CopC"/>
    <property type="match status" value="1"/>
</dbReference>
<comment type="subcellular location">
    <subcellularLocation>
        <location evidence="1">Cell membrane</location>
        <topology evidence="1">Multi-pass membrane protein</topology>
    </subcellularLocation>
</comment>
<feature type="chain" id="PRO_5017455322" description="Copper resistance protein CopC" evidence="10">
    <location>
        <begin position="31"/>
        <end position="529"/>
    </location>
</feature>
<feature type="transmembrane region" description="Helical" evidence="9">
    <location>
        <begin position="220"/>
        <end position="242"/>
    </location>
</feature>
<dbReference type="Gene3D" id="2.60.40.1220">
    <property type="match status" value="1"/>
</dbReference>
<keyword evidence="7" id="KW-0186">Copper</keyword>
<evidence type="ECO:0008006" key="15">
    <source>
        <dbReference type="Google" id="ProtNLM"/>
    </source>
</evidence>
<dbReference type="GO" id="GO:0046688">
    <property type="term" value="P:response to copper ion"/>
    <property type="evidence" value="ECO:0007669"/>
    <property type="project" value="InterPro"/>
</dbReference>
<feature type="transmembrane region" description="Helical" evidence="9">
    <location>
        <begin position="284"/>
        <end position="307"/>
    </location>
</feature>
<evidence type="ECO:0000259" key="11">
    <source>
        <dbReference type="Pfam" id="PF04234"/>
    </source>
</evidence>
<sequence length="529" mass="53520">MIGARAARVLGGLLLAVVALLLLPAAPASAHAVLVSSDPADGSRLEQAPAAVRLTFDEGIALPPAATTVLSSTGARVDAGRARLEGRTVVVPLEAAVPEGVYTVAYRVVSADSHVVSGSLRFGVRRDAQAVEGPVSLGSPLDPALGAAIGAGYLGAALGVGAPAAAAVLWPAVQRRRRVLRLAQAGLLVLALATLADLLLRGPRASGGGWAGVLRVEDLGYTVTSPAGAVLLVRLLLVGALAGLSLARAPRPRIAGVLGVGVLTTIALLGHATDGAASLLVPAAVVHLAAMALWLGGLVVLVTAVLPRVRRAPAAGVRLLRRWSLVAYTCVAVLVVTGEVQAFPTVVPLDALWSTGYGVLLLAKLGLLVLVLVLAAAAQRVVAGARVPPRARLCRTAVVEVAGLVAILAVTGALSTTATAAETYGPAVTRTVAAGSDRLVVQVDRTRRGPAVIRVRALDAGGRPIRLRSLEGALGTEGVAALDVAFRRDGDGWRSTGAGLPIAGEWTLTLQTEVSTTAGTAAAVSWPVW</sequence>
<keyword evidence="6 9" id="KW-1133">Transmembrane helix</keyword>
<feature type="domain" description="Copper resistance protein D" evidence="12">
    <location>
        <begin position="318"/>
        <end position="414"/>
    </location>
</feature>
<evidence type="ECO:0000256" key="3">
    <source>
        <dbReference type="ARBA" id="ARBA00022692"/>
    </source>
</evidence>
<proteinExistence type="predicted"/>
<evidence type="ECO:0000256" key="4">
    <source>
        <dbReference type="ARBA" id="ARBA00022723"/>
    </source>
</evidence>
<feature type="transmembrane region" description="Helical" evidence="9">
    <location>
        <begin position="357"/>
        <end position="377"/>
    </location>
</feature>
<feature type="domain" description="CopC" evidence="11">
    <location>
        <begin position="31"/>
        <end position="124"/>
    </location>
</feature>
<evidence type="ECO:0000259" key="12">
    <source>
        <dbReference type="Pfam" id="PF05425"/>
    </source>
</evidence>
<dbReference type="OrthoDB" id="5242236at2"/>
<evidence type="ECO:0000256" key="7">
    <source>
        <dbReference type="ARBA" id="ARBA00023008"/>
    </source>
</evidence>
<keyword evidence="2" id="KW-1003">Cell membrane</keyword>
<evidence type="ECO:0000256" key="6">
    <source>
        <dbReference type="ARBA" id="ARBA00022989"/>
    </source>
</evidence>
<organism evidence="13 14">
    <name type="scientific">Amnibacterium setariae</name>
    <dbReference type="NCBI Taxonomy" id="2306585"/>
    <lineage>
        <taxon>Bacteria</taxon>
        <taxon>Bacillati</taxon>
        <taxon>Actinomycetota</taxon>
        <taxon>Actinomycetes</taxon>
        <taxon>Micrococcales</taxon>
        <taxon>Microbacteriaceae</taxon>
        <taxon>Amnibacterium</taxon>
    </lineage>
</organism>
<keyword evidence="5 10" id="KW-0732">Signal</keyword>
<keyword evidence="4" id="KW-0479">Metal-binding</keyword>
<dbReference type="PANTHER" id="PTHR34820:SF4">
    <property type="entry name" value="INNER MEMBRANE PROTEIN YEBZ"/>
    <property type="match status" value="1"/>
</dbReference>
<evidence type="ECO:0000256" key="9">
    <source>
        <dbReference type="SAM" id="Phobius"/>
    </source>
</evidence>
<keyword evidence="8 9" id="KW-0472">Membrane</keyword>
<dbReference type="GO" id="GO:0006825">
    <property type="term" value="P:copper ion transport"/>
    <property type="evidence" value="ECO:0007669"/>
    <property type="project" value="InterPro"/>
</dbReference>
<evidence type="ECO:0000313" key="14">
    <source>
        <dbReference type="Proteomes" id="UP000265742"/>
    </source>
</evidence>
<evidence type="ECO:0000313" key="13">
    <source>
        <dbReference type="EMBL" id="RIX30590.1"/>
    </source>
</evidence>
<dbReference type="InterPro" id="IPR014755">
    <property type="entry name" value="Cu-Rt/internalin_Ig-like"/>
</dbReference>
<dbReference type="InterPro" id="IPR008457">
    <property type="entry name" value="Cu-R_CopD_dom"/>
</dbReference>
<feature type="transmembrane region" description="Helical" evidence="9">
    <location>
        <begin position="319"/>
        <end position="337"/>
    </location>
</feature>